<dbReference type="NCBIfam" id="TIGR02281">
    <property type="entry name" value="clan_AA_DTGA"/>
    <property type="match status" value="1"/>
</dbReference>
<dbReference type="RefSeq" id="WP_347706376.1">
    <property type="nucleotide sequence ID" value="NZ_JBDPZD010000008.1"/>
</dbReference>
<dbReference type="Pfam" id="PF13975">
    <property type="entry name" value="gag-asp_proteas"/>
    <property type="match status" value="1"/>
</dbReference>
<keyword evidence="1 3" id="KW-0378">Hydrolase</keyword>
<organism evidence="3 4">
    <name type="scientific">Roseateles paludis</name>
    <dbReference type="NCBI Taxonomy" id="3145238"/>
    <lineage>
        <taxon>Bacteria</taxon>
        <taxon>Pseudomonadati</taxon>
        <taxon>Pseudomonadota</taxon>
        <taxon>Betaproteobacteria</taxon>
        <taxon>Burkholderiales</taxon>
        <taxon>Sphaerotilaceae</taxon>
        <taxon>Roseateles</taxon>
    </lineage>
</organism>
<keyword evidence="3" id="KW-0645">Protease</keyword>
<comment type="caution">
    <text evidence="3">The sequence shown here is derived from an EMBL/GenBank/DDBJ whole genome shotgun (WGS) entry which is preliminary data.</text>
</comment>
<evidence type="ECO:0000259" key="2">
    <source>
        <dbReference type="PROSITE" id="PS50175"/>
    </source>
</evidence>
<keyword evidence="4" id="KW-1185">Reference proteome</keyword>
<dbReference type="InterPro" id="IPR021109">
    <property type="entry name" value="Peptidase_aspartic_dom_sf"/>
</dbReference>
<dbReference type="GO" id="GO:0008233">
    <property type="term" value="F:peptidase activity"/>
    <property type="evidence" value="ECO:0007669"/>
    <property type="project" value="UniProtKB-KW"/>
</dbReference>
<dbReference type="PROSITE" id="PS50175">
    <property type="entry name" value="ASP_PROT_RETROV"/>
    <property type="match status" value="1"/>
</dbReference>
<dbReference type="CDD" id="cd05483">
    <property type="entry name" value="retropepsin_like_bacteria"/>
    <property type="match status" value="1"/>
</dbReference>
<gene>
    <name evidence="3" type="ORF">ABDJ85_18970</name>
</gene>
<proteinExistence type="predicted"/>
<protein>
    <submittedName>
        <fullName evidence="3">TIGR02281 family clan AA aspartic protease</fullName>
        <ecNumber evidence="3">3.4.23.-</ecNumber>
    </submittedName>
</protein>
<dbReference type="SUPFAM" id="SSF50630">
    <property type="entry name" value="Acid proteases"/>
    <property type="match status" value="1"/>
</dbReference>
<dbReference type="EMBL" id="JBDPZD010000008">
    <property type="protein sequence ID" value="MEO3693560.1"/>
    <property type="molecule type" value="Genomic_DNA"/>
</dbReference>
<dbReference type="InterPro" id="IPR011969">
    <property type="entry name" value="Clan_AA_Asp_peptidase_C"/>
</dbReference>
<feature type="domain" description="Peptidase A2" evidence="2">
    <location>
        <begin position="68"/>
        <end position="143"/>
    </location>
</feature>
<dbReference type="InterPro" id="IPR001995">
    <property type="entry name" value="Peptidase_A2_cat"/>
</dbReference>
<dbReference type="GO" id="GO:0006508">
    <property type="term" value="P:proteolysis"/>
    <property type="evidence" value="ECO:0007669"/>
    <property type="project" value="UniProtKB-KW"/>
</dbReference>
<dbReference type="EC" id="3.4.23.-" evidence="3"/>
<name>A0ABV0G792_9BURK</name>
<evidence type="ECO:0000256" key="1">
    <source>
        <dbReference type="ARBA" id="ARBA00022801"/>
    </source>
</evidence>
<dbReference type="InterPro" id="IPR001969">
    <property type="entry name" value="Aspartic_peptidase_AS"/>
</dbReference>
<sequence>MAAPSELPRSLKLLTIWLLIGGAVFLAFQAWEQAQSASRFRFEGRSVVLKRAPDGHFHWPGRVNGVAVDFLVDTGASNTALPTALAERAGVQARGELRTHTAGGVAAGQAAVADIRLDGGPHVERWPVMLLPQLGAPLLGMDVLGRLNFSQRDGELRLDPR</sequence>
<dbReference type="Proteomes" id="UP001495147">
    <property type="component" value="Unassembled WGS sequence"/>
</dbReference>
<dbReference type="InterPro" id="IPR034122">
    <property type="entry name" value="Retropepsin-like_bacterial"/>
</dbReference>
<accession>A0ABV0G792</accession>
<dbReference type="PROSITE" id="PS00141">
    <property type="entry name" value="ASP_PROTEASE"/>
    <property type="match status" value="1"/>
</dbReference>
<evidence type="ECO:0000313" key="3">
    <source>
        <dbReference type="EMBL" id="MEO3693560.1"/>
    </source>
</evidence>
<dbReference type="Gene3D" id="2.40.70.10">
    <property type="entry name" value="Acid Proteases"/>
    <property type="match status" value="1"/>
</dbReference>
<evidence type="ECO:0000313" key="4">
    <source>
        <dbReference type="Proteomes" id="UP001495147"/>
    </source>
</evidence>
<reference evidence="3 4" key="1">
    <citation type="submission" date="2024-05" db="EMBL/GenBank/DDBJ databases">
        <title>Roseateles sp. DJS-2-20 16S ribosomal RNA gene Genome sequencing and assembly.</title>
        <authorList>
            <person name="Woo H."/>
        </authorList>
    </citation>
    <scope>NUCLEOTIDE SEQUENCE [LARGE SCALE GENOMIC DNA]</scope>
    <source>
        <strain evidence="3 4">DJS-2-20</strain>
    </source>
</reference>